<comment type="caution">
    <text evidence="2">The sequence shown here is derived from an EMBL/GenBank/DDBJ whole genome shotgun (WGS) entry which is preliminary data.</text>
</comment>
<dbReference type="Gene3D" id="2.60.40.1260">
    <property type="entry name" value="Lamin Tail domain"/>
    <property type="match status" value="1"/>
</dbReference>
<name>X1RRV6_9ZZZZ</name>
<sequence>DTTDVNIGNHTIFVIVDEENTIDELDESNNENSLEIRLYRTFENESSSIVIAELYYHAHPRVNNEFITLYNPSQKKINISEWYLTNKPQKTREKQTKIMFPNNATIPPETSLIITQNASAFLWETGEKPDYEYSTDSSGDIPQMICTKKFTLSNTGGAAALKDGYNHTIDIIVYGDSEYVSKGWNGLSVPKSGSGVILKRNIHNGIP</sequence>
<reference evidence="2" key="1">
    <citation type="journal article" date="2014" name="Front. Microbiol.">
        <title>High frequency of phylogenetically diverse reductive dehalogenase-homologous genes in deep subseafloor sedimentary metagenomes.</title>
        <authorList>
            <person name="Kawai M."/>
            <person name="Futagami T."/>
            <person name="Toyoda A."/>
            <person name="Takaki Y."/>
            <person name="Nishi S."/>
            <person name="Hori S."/>
            <person name="Arai W."/>
            <person name="Tsubouchi T."/>
            <person name="Morono Y."/>
            <person name="Uchiyama I."/>
            <person name="Ito T."/>
            <person name="Fujiyama A."/>
            <person name="Inagaki F."/>
            <person name="Takami H."/>
        </authorList>
    </citation>
    <scope>NUCLEOTIDE SEQUENCE</scope>
    <source>
        <strain evidence="2">Expedition CK06-06</strain>
    </source>
</reference>
<dbReference type="AlphaFoldDB" id="X1RRV6"/>
<evidence type="ECO:0000259" key="1">
    <source>
        <dbReference type="PROSITE" id="PS51841"/>
    </source>
</evidence>
<feature type="non-terminal residue" evidence="2">
    <location>
        <position position="207"/>
    </location>
</feature>
<feature type="domain" description="LTD" evidence="1">
    <location>
        <begin position="40"/>
        <end position="176"/>
    </location>
</feature>
<protein>
    <recommendedName>
        <fullName evidence="1">LTD domain-containing protein</fullName>
    </recommendedName>
</protein>
<dbReference type="Gene3D" id="2.60.40.10">
    <property type="entry name" value="Immunoglobulins"/>
    <property type="match status" value="1"/>
</dbReference>
<dbReference type="InterPro" id="IPR013783">
    <property type="entry name" value="Ig-like_fold"/>
</dbReference>
<dbReference type="InterPro" id="IPR001322">
    <property type="entry name" value="Lamin_tail_dom"/>
</dbReference>
<organism evidence="2">
    <name type="scientific">marine sediment metagenome</name>
    <dbReference type="NCBI Taxonomy" id="412755"/>
    <lineage>
        <taxon>unclassified sequences</taxon>
        <taxon>metagenomes</taxon>
        <taxon>ecological metagenomes</taxon>
    </lineage>
</organism>
<dbReference type="Pfam" id="PF00932">
    <property type="entry name" value="LTD"/>
    <property type="match status" value="1"/>
</dbReference>
<proteinExistence type="predicted"/>
<dbReference type="PROSITE" id="PS51841">
    <property type="entry name" value="LTD"/>
    <property type="match status" value="1"/>
</dbReference>
<feature type="non-terminal residue" evidence="2">
    <location>
        <position position="1"/>
    </location>
</feature>
<dbReference type="SUPFAM" id="SSF74853">
    <property type="entry name" value="Lamin A/C globular tail domain"/>
    <property type="match status" value="1"/>
</dbReference>
<accession>X1RRV6</accession>
<dbReference type="InterPro" id="IPR036415">
    <property type="entry name" value="Lamin_tail_dom_sf"/>
</dbReference>
<dbReference type="EMBL" id="BARV01038278">
    <property type="protein sequence ID" value="GAI58249.1"/>
    <property type="molecule type" value="Genomic_DNA"/>
</dbReference>
<gene>
    <name evidence="2" type="ORF">S06H3_59015</name>
</gene>
<evidence type="ECO:0000313" key="2">
    <source>
        <dbReference type="EMBL" id="GAI58249.1"/>
    </source>
</evidence>